<proteinExistence type="predicted"/>
<reference evidence="2" key="1">
    <citation type="submission" date="2022-09" db="EMBL/GenBank/DDBJ databases">
        <title>Intensive care unit water sources are persistently colonized with multi-drug resistant bacteria and are the site of extensive horizontal gene transfer of antibiotic resistance genes.</title>
        <authorList>
            <person name="Diorio-Toth L."/>
        </authorList>
    </citation>
    <scope>NUCLEOTIDE SEQUENCE</scope>
    <source>
        <strain evidence="2">GD03863</strain>
    </source>
</reference>
<evidence type="ECO:0000313" key="3">
    <source>
        <dbReference type="Proteomes" id="UP001161137"/>
    </source>
</evidence>
<protein>
    <submittedName>
        <fullName evidence="2">Phage BR0599 family protein</fullName>
    </submittedName>
</protein>
<organism evidence="2 3">
    <name type="scientific">Ectopseudomonas toyotomiensis</name>
    <dbReference type="NCBI Taxonomy" id="554344"/>
    <lineage>
        <taxon>Bacteria</taxon>
        <taxon>Pseudomonadati</taxon>
        <taxon>Pseudomonadota</taxon>
        <taxon>Gammaproteobacteria</taxon>
        <taxon>Pseudomonadales</taxon>
        <taxon>Pseudomonadaceae</taxon>
        <taxon>Ectopseudomonas</taxon>
    </lineage>
</organism>
<dbReference type="RefSeq" id="WP_196461191.1">
    <property type="nucleotide sequence ID" value="NZ_JACFYY010000022.1"/>
</dbReference>
<feature type="domain" description="Bacteriophage phiJL001 Gp84 C-terminal" evidence="1">
    <location>
        <begin position="282"/>
        <end position="355"/>
    </location>
</feature>
<name>A0AA42LIU2_9GAMM</name>
<comment type="caution">
    <text evidence="2">The sequence shown here is derived from an EMBL/GenBank/DDBJ whole genome shotgun (WGS) entry which is preliminary data.</text>
</comment>
<dbReference type="InterPro" id="IPR018964">
    <property type="entry name" value="Phage_phiJL001_Gp84_C"/>
</dbReference>
<dbReference type="Proteomes" id="UP001161137">
    <property type="component" value="Unassembled WGS sequence"/>
</dbReference>
<accession>A0AA42LIU2</accession>
<gene>
    <name evidence="2" type="ORF">N5D41_13820</name>
</gene>
<evidence type="ECO:0000259" key="1">
    <source>
        <dbReference type="Pfam" id="PF09356"/>
    </source>
</evidence>
<dbReference type="AlphaFoldDB" id="A0AA42LIU2"/>
<dbReference type="Pfam" id="PF09356">
    <property type="entry name" value="Phage_BR0599"/>
    <property type="match status" value="1"/>
</dbReference>
<evidence type="ECO:0000313" key="2">
    <source>
        <dbReference type="EMBL" id="MDH0702559.1"/>
    </source>
</evidence>
<dbReference type="EMBL" id="JAOCDH010000014">
    <property type="protein sequence ID" value="MDH0702559.1"/>
    <property type="molecule type" value="Genomic_DNA"/>
</dbReference>
<sequence length="364" mass="39143">MTSEARERSWADGKPIQYFRFTRGNVSWFLTNADRDQEYLGETWTSAAISRSAIRQGSDSAQLTIKVSMPSSLPVAANWRPYPASEAIVLTIFVRHAGESDAMAEWVGRVVGPKFDGAVLTLTGEPSRTRAKRAGNSKKWQRGCGSVLYGKGVGECNLEPEIVPVPATVTAVAELTFTLTAAGFALAPRSLAGGVLEWVEIEEPDPEDPEAEPIEHPRSRPIAAHAWPATTITLGAGDHLPAIGDAVTAYTRSLYVEATVTALSGLTLTAAAFASLPSGRLAGGFVRWARAADGLVEFRTIKAHSGNTIQLDYGALDLAPGLQLRAYPGCAHNWADCGYHANRHNYGGDLWMPVKNPFDGNPVW</sequence>